<proteinExistence type="predicted"/>
<keyword evidence="1" id="KW-0472">Membrane</keyword>
<comment type="caution">
    <text evidence="2">The sequence shown here is derived from an EMBL/GenBank/DDBJ whole genome shotgun (WGS) entry which is preliminary data.</text>
</comment>
<dbReference type="RefSeq" id="WP_109092785.1">
    <property type="nucleotide sequence ID" value="NZ_CAMELQ010000099.1"/>
</dbReference>
<keyword evidence="1" id="KW-1133">Transmembrane helix</keyword>
<evidence type="ECO:0000313" key="3">
    <source>
        <dbReference type="Proteomes" id="UP000245283"/>
    </source>
</evidence>
<feature type="transmembrane region" description="Helical" evidence="1">
    <location>
        <begin position="184"/>
        <end position="205"/>
    </location>
</feature>
<dbReference type="OrthoDB" id="3268961at2"/>
<organism evidence="2 3">
    <name type="scientific">Ancrocorticia populi</name>
    <dbReference type="NCBI Taxonomy" id="2175228"/>
    <lineage>
        <taxon>Bacteria</taxon>
        <taxon>Bacillati</taxon>
        <taxon>Actinomycetota</taxon>
        <taxon>Actinomycetes</taxon>
        <taxon>Actinomycetales</taxon>
        <taxon>Actinomycetaceae</taxon>
        <taxon>Ancrocorticia</taxon>
    </lineage>
</organism>
<evidence type="ECO:0000256" key="1">
    <source>
        <dbReference type="SAM" id="Phobius"/>
    </source>
</evidence>
<feature type="transmembrane region" description="Helical" evidence="1">
    <location>
        <begin position="153"/>
        <end position="177"/>
    </location>
</feature>
<feature type="transmembrane region" description="Helical" evidence="1">
    <location>
        <begin position="117"/>
        <end position="141"/>
    </location>
</feature>
<keyword evidence="3" id="KW-1185">Reference proteome</keyword>
<sequence length="264" mass="28742">MNARNIVLEPRLYHASFLNSFLSEIRKIAYLRSFWIQTAVLVVLYSAIMFAIGVSQKEYGGGSMLDAQVVTTGVSFLVIFSFALGASAVTNEYSSNTMRTTALADPSRLRSYSAKHLAVFVMVGAINLVLTLLAALVYGISAGGSWDLGNGNFRALAVFWVILTTAATMATSIGYILRSTAGTITLAMALVYVSNAVALVNIDWIRDTLYHYLPLQIIQDATATELGSSLMGEGLSWTTATIAWLCYALVFWVLGLVRYQRSDI</sequence>
<feature type="transmembrane region" description="Helical" evidence="1">
    <location>
        <begin position="34"/>
        <end position="55"/>
    </location>
</feature>
<evidence type="ECO:0000313" key="2">
    <source>
        <dbReference type="EMBL" id="PWF27286.1"/>
    </source>
</evidence>
<dbReference type="Proteomes" id="UP000245283">
    <property type="component" value="Unassembled WGS sequence"/>
</dbReference>
<feature type="transmembrane region" description="Helical" evidence="1">
    <location>
        <begin position="67"/>
        <end position="89"/>
    </location>
</feature>
<dbReference type="GO" id="GO:0005886">
    <property type="term" value="C:plasma membrane"/>
    <property type="evidence" value="ECO:0007669"/>
    <property type="project" value="UniProtKB-SubCell"/>
</dbReference>
<protein>
    <submittedName>
        <fullName evidence="2">Uncharacterized protein</fullName>
    </submittedName>
</protein>
<feature type="transmembrane region" description="Helical" evidence="1">
    <location>
        <begin position="235"/>
        <end position="257"/>
    </location>
</feature>
<dbReference type="GO" id="GO:0140359">
    <property type="term" value="F:ABC-type transporter activity"/>
    <property type="evidence" value="ECO:0007669"/>
    <property type="project" value="InterPro"/>
</dbReference>
<gene>
    <name evidence="2" type="ORF">DD236_02530</name>
</gene>
<dbReference type="PANTHER" id="PTHR37305">
    <property type="entry name" value="INTEGRAL MEMBRANE PROTEIN-RELATED"/>
    <property type="match status" value="1"/>
</dbReference>
<dbReference type="EMBL" id="QETB01000001">
    <property type="protein sequence ID" value="PWF27286.1"/>
    <property type="molecule type" value="Genomic_DNA"/>
</dbReference>
<dbReference type="AlphaFoldDB" id="A0A2V1K760"/>
<dbReference type="PANTHER" id="PTHR37305:SF1">
    <property type="entry name" value="MEMBRANE PROTEIN"/>
    <property type="match status" value="1"/>
</dbReference>
<name>A0A2V1K760_9ACTO</name>
<keyword evidence="1" id="KW-0812">Transmembrane</keyword>
<dbReference type="Pfam" id="PF12679">
    <property type="entry name" value="ABC2_membrane_2"/>
    <property type="match status" value="1"/>
</dbReference>
<accession>A0A2V1K760</accession>
<reference evidence="3" key="1">
    <citation type="submission" date="2018-05" db="EMBL/GenBank/DDBJ databases">
        <authorList>
            <person name="Li Y."/>
        </authorList>
    </citation>
    <scope>NUCLEOTIDE SEQUENCE [LARGE SCALE GENOMIC DNA]</scope>
    <source>
        <strain evidence="3">sk1b4</strain>
    </source>
</reference>